<evidence type="ECO:0000256" key="6">
    <source>
        <dbReference type="ARBA" id="ARBA00022801"/>
    </source>
</evidence>
<evidence type="ECO:0000313" key="13">
    <source>
        <dbReference type="EMBL" id="TCP63901.1"/>
    </source>
</evidence>
<sequence>MYNDTIVAIATALGAGGIGIVRISGPDVRLIVSQIFRPRYAGTPDTWASHTLHLGGVIRPSDGQVIDEILLAWMKGPRTYTTEDVAEFHCHGGSVAVREVMALVLACGARPAEPGEFTRRAFLGGRLDLAQAEAVLDVINAKTKDGLAVAVGQLRGKLSERITALRARLLPIMAHLEAMIDFPEEDLPDLDIAQTITELAAVRKELVELIRRADTGQVLREGWKTVIAGLPNVGKSSLLNALLNEQRAIVTDIPGTTRDAIEEFIDLQGIPLRLVDTAGLRETDDPIEQIGVEKTQQYLANSDLVLLVLDASRPLLPEERSLIESFGERPMVVLLNKFDLVDHYDDEQRLRDLVPQADIVPLSARTGWGLDQLAEVLRRRVFALNEDTAMVERDLWITRLRHRDSLVKAQDFLAQAERDFRQGTAPDFITIDLRGAWEVLGEITGETASTDLLDQIFASFCIGK</sequence>
<dbReference type="EMBL" id="SLXT01000014">
    <property type="protein sequence ID" value="TCP63901.1"/>
    <property type="molecule type" value="Genomic_DNA"/>
</dbReference>
<evidence type="ECO:0000256" key="7">
    <source>
        <dbReference type="ARBA" id="ARBA00022842"/>
    </source>
</evidence>
<evidence type="ECO:0000256" key="9">
    <source>
        <dbReference type="ARBA" id="ARBA00023134"/>
    </source>
</evidence>
<dbReference type="GO" id="GO:0003924">
    <property type="term" value="F:GTPase activity"/>
    <property type="evidence" value="ECO:0007669"/>
    <property type="project" value="UniProtKB-UniRule"/>
</dbReference>
<evidence type="ECO:0000256" key="8">
    <source>
        <dbReference type="ARBA" id="ARBA00022958"/>
    </source>
</evidence>
<accession>A0A4R2RVD9</accession>
<dbReference type="GO" id="GO:0005525">
    <property type="term" value="F:GTP binding"/>
    <property type="evidence" value="ECO:0007669"/>
    <property type="project" value="UniProtKB-UniRule"/>
</dbReference>
<evidence type="ECO:0000256" key="1">
    <source>
        <dbReference type="ARBA" id="ARBA00011043"/>
    </source>
</evidence>
<comment type="caution">
    <text evidence="10">Lacks conserved residue(s) required for the propagation of feature annotation.</text>
</comment>
<dbReference type="FunFam" id="3.30.1360.120:FF:000003">
    <property type="entry name" value="tRNA modification GTPase MnmE"/>
    <property type="match status" value="1"/>
</dbReference>
<keyword evidence="4 10" id="KW-0479">Metal-binding</keyword>
<keyword evidence="14" id="KW-1185">Reference proteome</keyword>
<dbReference type="Gene3D" id="1.20.120.430">
    <property type="entry name" value="tRNA modification GTPase MnmE domain 2"/>
    <property type="match status" value="1"/>
</dbReference>
<dbReference type="InterPro" id="IPR031168">
    <property type="entry name" value="G_TrmE"/>
</dbReference>
<dbReference type="FunFam" id="3.40.50.300:FF:001376">
    <property type="entry name" value="tRNA modification GTPase MnmE"/>
    <property type="match status" value="1"/>
</dbReference>
<dbReference type="SUPFAM" id="SSF52540">
    <property type="entry name" value="P-loop containing nucleoside triphosphate hydrolases"/>
    <property type="match status" value="1"/>
</dbReference>
<dbReference type="AlphaFoldDB" id="A0A4R2RVD9"/>
<feature type="binding site" evidence="10">
    <location>
        <position position="256"/>
    </location>
    <ligand>
        <name>K(+)</name>
        <dbReference type="ChEBI" id="CHEBI:29103"/>
    </ligand>
</feature>
<feature type="binding site" evidence="10">
    <location>
        <position position="232"/>
    </location>
    <ligand>
        <name>K(+)</name>
        <dbReference type="ChEBI" id="CHEBI:29103"/>
    </ligand>
</feature>
<reference evidence="13 14" key="1">
    <citation type="submission" date="2019-03" db="EMBL/GenBank/DDBJ databases">
        <title>Genomic Encyclopedia of Type Strains, Phase IV (KMG-IV): sequencing the most valuable type-strain genomes for metagenomic binning, comparative biology and taxonomic classification.</title>
        <authorList>
            <person name="Goeker M."/>
        </authorList>
    </citation>
    <scope>NUCLEOTIDE SEQUENCE [LARGE SCALE GENOMIC DNA]</scope>
    <source>
        <strain evidence="13 14">DSM 11170</strain>
    </source>
</reference>
<evidence type="ECO:0000256" key="11">
    <source>
        <dbReference type="RuleBase" id="RU003313"/>
    </source>
</evidence>
<feature type="binding site" evidence="10">
    <location>
        <position position="257"/>
    </location>
    <ligand>
        <name>Mg(2+)</name>
        <dbReference type="ChEBI" id="CHEBI:18420"/>
    </ligand>
</feature>
<feature type="binding site" evidence="10">
    <location>
        <position position="22"/>
    </location>
    <ligand>
        <name>(6S)-5-formyl-5,6,7,8-tetrahydrofolate</name>
        <dbReference type="ChEBI" id="CHEBI:57457"/>
    </ligand>
</feature>
<feature type="binding site" evidence="10">
    <location>
        <begin position="232"/>
        <end position="237"/>
    </location>
    <ligand>
        <name>GTP</name>
        <dbReference type="ChEBI" id="CHEBI:37565"/>
    </ligand>
</feature>
<dbReference type="InterPro" id="IPR027266">
    <property type="entry name" value="TrmE/GcvT-like"/>
</dbReference>
<dbReference type="Gene3D" id="3.30.1360.120">
    <property type="entry name" value="Probable tRNA modification gtpase trme, domain 1"/>
    <property type="match status" value="1"/>
</dbReference>
<comment type="cofactor">
    <cofactor evidence="10">
        <name>K(+)</name>
        <dbReference type="ChEBI" id="CHEBI:29103"/>
    </cofactor>
    <text evidence="10">Binds 1 potassium ion per subunit.</text>
</comment>
<evidence type="ECO:0000259" key="12">
    <source>
        <dbReference type="PROSITE" id="PS51709"/>
    </source>
</evidence>
<dbReference type="GO" id="GO:0042802">
    <property type="term" value="F:identical protein binding"/>
    <property type="evidence" value="ECO:0007669"/>
    <property type="project" value="UniProtKB-ARBA"/>
</dbReference>
<dbReference type="CDD" id="cd14858">
    <property type="entry name" value="TrmE_N"/>
    <property type="match status" value="1"/>
</dbReference>
<evidence type="ECO:0000256" key="5">
    <source>
        <dbReference type="ARBA" id="ARBA00022741"/>
    </source>
</evidence>
<feature type="binding site" evidence="10">
    <location>
        <position position="87"/>
    </location>
    <ligand>
        <name>(6S)-5-formyl-5,6,7,8-tetrahydrofolate</name>
        <dbReference type="ChEBI" id="CHEBI:57457"/>
    </ligand>
</feature>
<evidence type="ECO:0000313" key="14">
    <source>
        <dbReference type="Proteomes" id="UP000294813"/>
    </source>
</evidence>
<dbReference type="InterPro" id="IPR005225">
    <property type="entry name" value="Small_GTP-bd"/>
</dbReference>
<evidence type="ECO:0000256" key="10">
    <source>
        <dbReference type="HAMAP-Rule" id="MF_00379"/>
    </source>
</evidence>
<dbReference type="GO" id="GO:0030488">
    <property type="term" value="P:tRNA methylation"/>
    <property type="evidence" value="ECO:0007669"/>
    <property type="project" value="TreeGrafter"/>
</dbReference>
<dbReference type="CDD" id="cd04164">
    <property type="entry name" value="trmE"/>
    <property type="match status" value="1"/>
</dbReference>
<feature type="binding site" evidence="10">
    <location>
        <position position="464"/>
    </location>
    <ligand>
        <name>(6S)-5-formyl-5,6,7,8-tetrahydrofolate</name>
        <dbReference type="ChEBI" id="CHEBI:57457"/>
    </ligand>
</feature>
<dbReference type="InterPro" id="IPR004520">
    <property type="entry name" value="GTPase_MnmE"/>
</dbReference>
<dbReference type="Pfam" id="PF10396">
    <property type="entry name" value="TrmE_N"/>
    <property type="match status" value="1"/>
</dbReference>
<feature type="binding site" evidence="10">
    <location>
        <begin position="276"/>
        <end position="279"/>
    </location>
    <ligand>
        <name>GTP</name>
        <dbReference type="ChEBI" id="CHEBI:37565"/>
    </ligand>
</feature>
<keyword evidence="8 10" id="KW-0630">Potassium</keyword>
<dbReference type="PANTHER" id="PTHR42714">
    <property type="entry name" value="TRNA MODIFICATION GTPASE GTPBP3"/>
    <property type="match status" value="1"/>
</dbReference>
<dbReference type="NCBIfam" id="NF003661">
    <property type="entry name" value="PRK05291.1-3"/>
    <property type="match status" value="1"/>
</dbReference>
<dbReference type="EC" id="3.6.-.-" evidence="10"/>
<dbReference type="NCBIfam" id="TIGR00231">
    <property type="entry name" value="small_GTP"/>
    <property type="match status" value="1"/>
</dbReference>
<dbReference type="GO" id="GO:0005829">
    <property type="term" value="C:cytosol"/>
    <property type="evidence" value="ECO:0007669"/>
    <property type="project" value="TreeGrafter"/>
</dbReference>
<feature type="binding site" evidence="10">
    <location>
        <position position="126"/>
    </location>
    <ligand>
        <name>(6S)-5-formyl-5,6,7,8-tetrahydrofolate</name>
        <dbReference type="ChEBI" id="CHEBI:57457"/>
    </ligand>
</feature>
<dbReference type="RefSeq" id="WP_131919402.1">
    <property type="nucleotide sequence ID" value="NZ_JAOQNU010000013.1"/>
</dbReference>
<feature type="binding site" evidence="10">
    <location>
        <position position="253"/>
    </location>
    <ligand>
        <name>K(+)</name>
        <dbReference type="ChEBI" id="CHEBI:29103"/>
    </ligand>
</feature>
<name>A0A4R2RVD9_9FIRM</name>
<keyword evidence="5 10" id="KW-0547">Nucleotide-binding</keyword>
<keyword evidence="6 10" id="KW-0378">Hydrolase</keyword>
<dbReference type="InterPro" id="IPR006073">
    <property type="entry name" value="GTP-bd"/>
</dbReference>
<keyword evidence="2 10" id="KW-0963">Cytoplasm</keyword>
<feature type="domain" description="TrmE-type G" evidence="12">
    <location>
        <begin position="222"/>
        <end position="382"/>
    </location>
</feature>
<dbReference type="InterPro" id="IPR018948">
    <property type="entry name" value="GTP-bd_TrmE_N"/>
</dbReference>
<evidence type="ECO:0000256" key="4">
    <source>
        <dbReference type="ARBA" id="ARBA00022723"/>
    </source>
</evidence>
<dbReference type="GO" id="GO:0002098">
    <property type="term" value="P:tRNA wobble uridine modification"/>
    <property type="evidence" value="ECO:0007669"/>
    <property type="project" value="TreeGrafter"/>
</dbReference>
<comment type="subunit">
    <text evidence="10">Homodimer. Heterotetramer of two MnmE and two MnmG subunits.</text>
</comment>
<comment type="subcellular location">
    <subcellularLocation>
        <location evidence="10">Cytoplasm</location>
    </subcellularLocation>
</comment>
<dbReference type="InterPro" id="IPR027417">
    <property type="entry name" value="P-loop_NTPase"/>
</dbReference>
<dbReference type="NCBIfam" id="TIGR00450">
    <property type="entry name" value="mnmE_trmE_thdF"/>
    <property type="match status" value="1"/>
</dbReference>
<dbReference type="PANTHER" id="PTHR42714:SF2">
    <property type="entry name" value="TRNA MODIFICATION GTPASE GTPBP3, MITOCHONDRIAL"/>
    <property type="match status" value="1"/>
</dbReference>
<gene>
    <name evidence="10" type="primary">mnmE</name>
    <name evidence="10" type="synonym">trmE</name>
    <name evidence="13" type="ORF">EDD73_11449</name>
</gene>
<keyword evidence="3 10" id="KW-0819">tRNA processing</keyword>
<feature type="binding site" evidence="10">
    <location>
        <position position="251"/>
    </location>
    <ligand>
        <name>K(+)</name>
        <dbReference type="ChEBI" id="CHEBI:29103"/>
    </ligand>
</feature>
<keyword evidence="9 10" id="KW-0342">GTP-binding</keyword>
<feature type="binding site" evidence="10">
    <location>
        <begin position="363"/>
        <end position="365"/>
    </location>
    <ligand>
        <name>GTP</name>
        <dbReference type="ChEBI" id="CHEBI:37565"/>
    </ligand>
</feature>
<proteinExistence type="inferred from homology"/>
<dbReference type="PROSITE" id="PS51709">
    <property type="entry name" value="G_TRME"/>
    <property type="match status" value="1"/>
</dbReference>
<protein>
    <recommendedName>
        <fullName evidence="10">tRNA modification GTPase MnmE</fullName>
        <ecNumber evidence="10">3.6.-.-</ecNumber>
    </recommendedName>
</protein>
<dbReference type="InterPro" id="IPR027368">
    <property type="entry name" value="MnmE_dom2"/>
</dbReference>
<evidence type="ECO:0000256" key="3">
    <source>
        <dbReference type="ARBA" id="ARBA00022694"/>
    </source>
</evidence>
<keyword evidence="7 10" id="KW-0460">Magnesium</keyword>
<feature type="binding site" evidence="10">
    <location>
        <position position="236"/>
    </location>
    <ligand>
        <name>Mg(2+)</name>
        <dbReference type="ChEBI" id="CHEBI:18420"/>
    </ligand>
</feature>
<comment type="function">
    <text evidence="10">Exhibits a very high intrinsic GTPase hydrolysis rate. Involved in the addition of a carboxymethylaminomethyl (cmnm) group at the wobble position (U34) of certain tRNAs, forming tRNA-cmnm(5)s(2)U34.</text>
</comment>
<dbReference type="InterPro" id="IPR025867">
    <property type="entry name" value="MnmE_helical"/>
</dbReference>
<dbReference type="Pfam" id="PF01926">
    <property type="entry name" value="MMR_HSR1"/>
    <property type="match status" value="1"/>
</dbReference>
<feature type="binding site" evidence="10">
    <location>
        <begin position="251"/>
        <end position="257"/>
    </location>
    <ligand>
        <name>GTP</name>
        <dbReference type="ChEBI" id="CHEBI:37565"/>
    </ligand>
</feature>
<dbReference type="Pfam" id="PF12631">
    <property type="entry name" value="MnmE_helical"/>
    <property type="match status" value="1"/>
</dbReference>
<dbReference type="Proteomes" id="UP000294813">
    <property type="component" value="Unassembled WGS sequence"/>
</dbReference>
<dbReference type="PRINTS" id="PR00449">
    <property type="entry name" value="RASTRNSFRMNG"/>
</dbReference>
<dbReference type="Gene3D" id="3.40.50.300">
    <property type="entry name" value="P-loop containing nucleotide triphosphate hydrolases"/>
    <property type="match status" value="1"/>
</dbReference>
<comment type="caution">
    <text evidence="13">The sequence shown here is derived from an EMBL/GenBank/DDBJ whole genome shotgun (WGS) entry which is preliminary data.</text>
</comment>
<organism evidence="13 14">
    <name type="scientific">Heliophilum fasciatum</name>
    <dbReference type="NCBI Taxonomy" id="35700"/>
    <lineage>
        <taxon>Bacteria</taxon>
        <taxon>Bacillati</taxon>
        <taxon>Bacillota</taxon>
        <taxon>Clostridia</taxon>
        <taxon>Eubacteriales</taxon>
        <taxon>Heliobacteriaceae</taxon>
        <taxon>Heliophilum</taxon>
    </lineage>
</organism>
<comment type="similarity">
    <text evidence="1 10 11">Belongs to the TRAFAC class TrmE-Era-EngA-EngB-Septin-like GTPase superfamily. TrmE GTPase family.</text>
</comment>
<evidence type="ECO:0000256" key="2">
    <source>
        <dbReference type="ARBA" id="ARBA00022490"/>
    </source>
</evidence>
<dbReference type="OrthoDB" id="9805918at2"/>
<dbReference type="HAMAP" id="MF_00379">
    <property type="entry name" value="GTPase_MnmE"/>
    <property type="match status" value="1"/>
</dbReference>
<dbReference type="GO" id="GO:0046872">
    <property type="term" value="F:metal ion binding"/>
    <property type="evidence" value="ECO:0007669"/>
    <property type="project" value="UniProtKB-KW"/>
</dbReference>